<dbReference type="PANTHER" id="PTHR15036">
    <property type="entry name" value="PIKACHURIN-LIKE PROTEIN"/>
    <property type="match status" value="1"/>
</dbReference>
<keyword evidence="1 2" id="KW-1015">Disulfide bond</keyword>
<dbReference type="SMART" id="SM00408">
    <property type="entry name" value="IGc2"/>
    <property type="match status" value="1"/>
</dbReference>
<dbReference type="STRING" id="42156.A0A3P6TZM3"/>
<dbReference type="SMART" id="SM00409">
    <property type="entry name" value="IG"/>
    <property type="match status" value="1"/>
</dbReference>
<dbReference type="EMBL" id="UYRX01000048">
    <property type="protein sequence ID" value="VDK71324.1"/>
    <property type="molecule type" value="Genomic_DNA"/>
</dbReference>
<dbReference type="Gene3D" id="2.60.120.200">
    <property type="match status" value="3"/>
</dbReference>
<keyword evidence="2" id="KW-0245">EGF-like domain</keyword>
<feature type="disulfide bond" evidence="2">
    <location>
        <begin position="427"/>
        <end position="436"/>
    </location>
</feature>
<dbReference type="InterPro" id="IPR013320">
    <property type="entry name" value="ConA-like_dom_sf"/>
</dbReference>
<feature type="domain" description="Laminin G" evidence="4">
    <location>
        <begin position="446"/>
        <end position="619"/>
    </location>
</feature>
<dbReference type="InterPro" id="IPR003598">
    <property type="entry name" value="Ig_sub2"/>
</dbReference>
<dbReference type="SMART" id="SM00282">
    <property type="entry name" value="LamG"/>
    <property type="match status" value="3"/>
</dbReference>
<feature type="domain" description="EGF-like" evidence="5">
    <location>
        <begin position="359"/>
        <end position="399"/>
    </location>
</feature>
<dbReference type="Pfam" id="PF02210">
    <property type="entry name" value="Laminin_G_2"/>
    <property type="match status" value="3"/>
</dbReference>
<dbReference type="PANTHER" id="PTHR15036:SF85">
    <property type="entry name" value="SP2353, ISOFORM A"/>
    <property type="match status" value="1"/>
</dbReference>
<feature type="disulfide bond" evidence="3">
    <location>
        <begin position="592"/>
        <end position="619"/>
    </location>
</feature>
<accession>A0A3P6TZM3</accession>
<dbReference type="PROSITE" id="PS00022">
    <property type="entry name" value="EGF_1"/>
    <property type="match status" value="2"/>
</dbReference>
<sequence>MKFIVAVTVAVAVAVAVLLLVRGGVGDDDIVVIVVVAVATVLVLAKQQQQQQPLLLSIAFATISTATTANTSYRYGTPNIADKLDEVPSKSIQRVKQSFPVIIGAVGEEIELRCPATGAPGVFGEVKWEKVSGELPYAYSIRQGILYLKDAKRTDEGVYKCIVRTDSGLATVTHVHLKVSDFVPMFDGDEYMELKPLTDEQWSDINLKISFKPKLPNGLLIYTERQNESNPDEAVNYLSIGLKNGHVVYRYDVGDGPAELVSAYPVAMDDWHEIEIVNQPSQATLLVDGDDAVEQDNDHFNTGEGVSNTVNVAGAKDKAKLGRSTFEQPFTGTITSLTISDETVDFGENAVGKSASLEKDTACLMGLCQHNSICIPKNVRNGFVCDCSSAKGYEGEFCERKVLKCSHVTCGSGTCEYQSDGTQFCRCPSGRHGDQCQLLESEDVVESIQFNGETSYIVLPKSKTLRNFSLKMEIEPHTTNDQLLVYQASDYSPKRSNYLALAIRHGRLVYFYNSADGNVEIESPNEVEANVPYYLDLKRFGNRDEVRINGTKIPSRGKLSTFLPGTNLFIGGVPSGITVNPRIGGAATFKGCISKIVLNGKDMNLAELLKKSSRDVTVCKPYTIEEGEDIHLPFIWTTPVSTTRSTVRITTSSSKSTERNEAKATDTMTLHPEESTKAVPCTGEDCTARCTPDTCGEHGDCEIVNGTYTVCSCRDYYDGPNCETFKPIEHAAKFDGKAFVVFSIDDFPHLTSEHEESLSLRFKTSASSGLIFWQGQPFGTPLKGDDYISIGLIDGHLVFSYELGGGASQLISAETVNDNREHQLRIWRKGRNGKMIVDEGAPIIGSSFGIVAMLNADGDVYIGGVPDLDSMTGGLHDQNFVGCIGDIALNGVKMDLMANAIDGRNVKPCDQWMVRKKGSQIRKYRWR</sequence>
<dbReference type="InterPro" id="IPR001791">
    <property type="entry name" value="Laminin_G"/>
</dbReference>
<keyword evidence="8" id="KW-1185">Reference proteome</keyword>
<dbReference type="InterPro" id="IPR036179">
    <property type="entry name" value="Ig-like_dom_sf"/>
</dbReference>
<dbReference type="SUPFAM" id="SSF57184">
    <property type="entry name" value="Growth factor receptor domain"/>
    <property type="match status" value="1"/>
</dbReference>
<dbReference type="SMART" id="SM00181">
    <property type="entry name" value="EGF"/>
    <property type="match status" value="3"/>
</dbReference>
<protein>
    <recommendedName>
        <fullName evidence="9">Basement membrane-specific heparan sulfate proteoglycan core protein</fullName>
    </recommendedName>
</protein>
<dbReference type="OrthoDB" id="10055367at2759"/>
<dbReference type="SUPFAM" id="SSF49899">
    <property type="entry name" value="Concanavalin A-like lectins/glucanases"/>
    <property type="match status" value="3"/>
</dbReference>
<organism evidence="7 8">
    <name type="scientific">Litomosoides sigmodontis</name>
    <name type="common">Filarial nematode worm</name>
    <dbReference type="NCBI Taxonomy" id="42156"/>
    <lineage>
        <taxon>Eukaryota</taxon>
        <taxon>Metazoa</taxon>
        <taxon>Ecdysozoa</taxon>
        <taxon>Nematoda</taxon>
        <taxon>Chromadorea</taxon>
        <taxon>Rhabditida</taxon>
        <taxon>Spirurina</taxon>
        <taxon>Spiruromorpha</taxon>
        <taxon>Filarioidea</taxon>
        <taxon>Onchocercidae</taxon>
        <taxon>Litomosoides</taxon>
    </lineage>
</organism>
<dbReference type="OMA" id="NSICIPK"/>
<evidence type="ECO:0000313" key="8">
    <source>
        <dbReference type="Proteomes" id="UP000277928"/>
    </source>
</evidence>
<dbReference type="PROSITE" id="PS50835">
    <property type="entry name" value="IG_LIKE"/>
    <property type="match status" value="1"/>
</dbReference>
<name>A0A3P6TZM3_LITSI</name>
<evidence type="ECO:0000256" key="3">
    <source>
        <dbReference type="PROSITE-ProRule" id="PRU00122"/>
    </source>
</evidence>
<dbReference type="CDD" id="cd00110">
    <property type="entry name" value="LamG"/>
    <property type="match status" value="3"/>
</dbReference>
<evidence type="ECO:0008006" key="9">
    <source>
        <dbReference type="Google" id="ProtNLM"/>
    </source>
</evidence>
<dbReference type="InterPro" id="IPR009030">
    <property type="entry name" value="Growth_fac_rcpt_cys_sf"/>
</dbReference>
<dbReference type="Gene3D" id="2.60.40.10">
    <property type="entry name" value="Immunoglobulins"/>
    <property type="match status" value="1"/>
</dbReference>
<reference evidence="7 8" key="1">
    <citation type="submission" date="2018-08" db="EMBL/GenBank/DDBJ databases">
        <authorList>
            <person name="Laetsch R D."/>
            <person name="Stevens L."/>
            <person name="Kumar S."/>
            <person name="Blaxter L. M."/>
        </authorList>
    </citation>
    <scope>NUCLEOTIDE SEQUENCE [LARGE SCALE GENOMIC DNA]</scope>
</reference>
<feature type="domain" description="Ig-like" evidence="6">
    <location>
        <begin position="88"/>
        <end position="173"/>
    </location>
</feature>
<dbReference type="Gene3D" id="2.10.25.10">
    <property type="entry name" value="Laminin"/>
    <property type="match status" value="1"/>
</dbReference>
<comment type="caution">
    <text evidence="2">Lacks conserved residue(s) required for the propagation of feature annotation.</text>
</comment>
<evidence type="ECO:0000256" key="2">
    <source>
        <dbReference type="PROSITE-ProRule" id="PRU00076"/>
    </source>
</evidence>
<feature type="domain" description="Laminin G" evidence="4">
    <location>
        <begin position="181"/>
        <end position="363"/>
    </location>
</feature>
<dbReference type="GO" id="GO:0016020">
    <property type="term" value="C:membrane"/>
    <property type="evidence" value="ECO:0007669"/>
    <property type="project" value="UniProtKB-SubCell"/>
</dbReference>
<feature type="domain" description="EGF-like" evidence="5">
    <location>
        <begin position="401"/>
        <end position="437"/>
    </location>
</feature>
<dbReference type="InterPro" id="IPR007110">
    <property type="entry name" value="Ig-like_dom"/>
</dbReference>
<dbReference type="InterPro" id="IPR003599">
    <property type="entry name" value="Ig_sub"/>
</dbReference>
<dbReference type="PROSITE" id="PS50026">
    <property type="entry name" value="EGF_3"/>
    <property type="match status" value="2"/>
</dbReference>
<evidence type="ECO:0000259" key="6">
    <source>
        <dbReference type="PROSITE" id="PS50835"/>
    </source>
</evidence>
<dbReference type="InterPro" id="IPR000742">
    <property type="entry name" value="EGF"/>
</dbReference>
<dbReference type="InterPro" id="IPR013783">
    <property type="entry name" value="Ig-like_fold"/>
</dbReference>
<dbReference type="PROSITE" id="PS50025">
    <property type="entry name" value="LAM_G_DOMAIN"/>
    <property type="match status" value="3"/>
</dbReference>
<dbReference type="AlphaFoldDB" id="A0A3P6TZM3"/>
<dbReference type="InterPro" id="IPR050372">
    <property type="entry name" value="Neurexin-related_CASP"/>
</dbReference>
<evidence type="ECO:0000259" key="4">
    <source>
        <dbReference type="PROSITE" id="PS50025"/>
    </source>
</evidence>
<feature type="disulfide bond" evidence="2">
    <location>
        <begin position="368"/>
        <end position="385"/>
    </location>
</feature>
<proteinExistence type="predicted"/>
<evidence type="ECO:0000256" key="1">
    <source>
        <dbReference type="ARBA" id="ARBA00023157"/>
    </source>
</evidence>
<dbReference type="Proteomes" id="UP000277928">
    <property type="component" value="Unassembled WGS sequence"/>
</dbReference>
<feature type="domain" description="Laminin G" evidence="4">
    <location>
        <begin position="729"/>
        <end position="909"/>
    </location>
</feature>
<gene>
    <name evidence="7" type="ORF">NLS_LOCUS1400</name>
</gene>
<feature type="disulfide bond" evidence="2">
    <location>
        <begin position="405"/>
        <end position="415"/>
    </location>
</feature>
<evidence type="ECO:0000313" key="7">
    <source>
        <dbReference type="EMBL" id="VDK71324.1"/>
    </source>
</evidence>
<dbReference type="SUPFAM" id="SSF48726">
    <property type="entry name" value="Immunoglobulin"/>
    <property type="match status" value="1"/>
</dbReference>
<evidence type="ECO:0000259" key="5">
    <source>
        <dbReference type="PROSITE" id="PS50026"/>
    </source>
</evidence>